<evidence type="ECO:0000256" key="1">
    <source>
        <dbReference type="SAM" id="Phobius"/>
    </source>
</evidence>
<dbReference type="EMBL" id="CAUYUE010000010">
    <property type="protein sequence ID" value="CAK0784233.1"/>
    <property type="molecule type" value="Genomic_DNA"/>
</dbReference>
<comment type="caution">
    <text evidence="2">The sequence shown here is derived from an EMBL/GenBank/DDBJ whole genome shotgun (WGS) entry which is preliminary data.</text>
</comment>
<dbReference type="GO" id="GO:0005778">
    <property type="term" value="C:peroxisomal membrane"/>
    <property type="evidence" value="ECO:0007669"/>
    <property type="project" value="InterPro"/>
</dbReference>
<protein>
    <submittedName>
        <fullName evidence="2">Uncharacterized protein</fullName>
    </submittedName>
</protein>
<feature type="transmembrane region" description="Helical" evidence="1">
    <location>
        <begin position="21"/>
        <end position="40"/>
    </location>
</feature>
<dbReference type="AlphaFoldDB" id="A0AAV1IA31"/>
<evidence type="ECO:0000313" key="3">
    <source>
        <dbReference type="Proteomes" id="UP001314263"/>
    </source>
</evidence>
<dbReference type="Pfam" id="PF04882">
    <property type="entry name" value="Peroxin-3"/>
    <property type="match status" value="1"/>
</dbReference>
<keyword evidence="1" id="KW-0472">Membrane</keyword>
<dbReference type="PANTHER" id="PTHR28080:SF1">
    <property type="entry name" value="PEROXISOMAL BIOGENESIS FACTOR 3"/>
    <property type="match status" value="1"/>
</dbReference>
<organism evidence="2 3">
    <name type="scientific">Coccomyxa viridis</name>
    <dbReference type="NCBI Taxonomy" id="1274662"/>
    <lineage>
        <taxon>Eukaryota</taxon>
        <taxon>Viridiplantae</taxon>
        <taxon>Chlorophyta</taxon>
        <taxon>core chlorophytes</taxon>
        <taxon>Trebouxiophyceae</taxon>
        <taxon>Trebouxiophyceae incertae sedis</taxon>
        <taxon>Coccomyxaceae</taxon>
        <taxon>Coccomyxa</taxon>
    </lineage>
</organism>
<dbReference type="Proteomes" id="UP001314263">
    <property type="component" value="Unassembled WGS sequence"/>
</dbReference>
<sequence>MQSALSLVEGYRQYLQRHVGSLALAVGVGAAGASGLYYLYHGVVEQNWAPLGLQEGGYGSAAARQQAQKEADENLASHFVSVQSISDTTTLPQMLEELERHLNRAASLDALILQLRQLRGPPEQIAPVKHALWRDLAESGFARLAATIWLLPLLQLLLRVQLNILGRQLFVESNLLEPRGKPGAWKAARLATRPDQLVRVGKSAQEQFLEYAHYLPERSVQAAVDRQRVAGFAVLESTELAQDMDASQVFMLLEEMSMEFEEAVKLGGGWTELALPSEEEAHRYFASFRRAPPDNSALAPSTQIAITDEEIVKALVAELVQVMSGAPFAAALKASVKVTLKAVYDLLCAELGEQHLPLAKMVPRVSHVGDALLKPDGCIRQPVLETIASLPEVKDLAANVYSFGP</sequence>
<name>A0AAV1IA31_9CHLO</name>
<gene>
    <name evidence="2" type="ORF">CVIRNUC_007437</name>
</gene>
<dbReference type="InterPro" id="IPR006966">
    <property type="entry name" value="Peroxin-3"/>
</dbReference>
<keyword evidence="3" id="KW-1185">Reference proteome</keyword>
<dbReference type="PANTHER" id="PTHR28080">
    <property type="entry name" value="PEROXISOMAL BIOGENESIS FACTOR 3"/>
    <property type="match status" value="1"/>
</dbReference>
<keyword evidence="1" id="KW-1133">Transmembrane helix</keyword>
<accession>A0AAV1IA31</accession>
<reference evidence="2 3" key="1">
    <citation type="submission" date="2023-10" db="EMBL/GenBank/DDBJ databases">
        <authorList>
            <person name="Maclean D."/>
            <person name="Macfadyen A."/>
        </authorList>
    </citation>
    <scope>NUCLEOTIDE SEQUENCE [LARGE SCALE GENOMIC DNA]</scope>
</reference>
<keyword evidence="1" id="KW-0812">Transmembrane</keyword>
<dbReference type="GO" id="GO:0045046">
    <property type="term" value="P:protein import into peroxisome membrane"/>
    <property type="evidence" value="ECO:0007669"/>
    <property type="project" value="TreeGrafter"/>
</dbReference>
<evidence type="ECO:0000313" key="2">
    <source>
        <dbReference type="EMBL" id="CAK0784233.1"/>
    </source>
</evidence>
<dbReference type="GO" id="GO:0030674">
    <property type="term" value="F:protein-macromolecule adaptor activity"/>
    <property type="evidence" value="ECO:0007669"/>
    <property type="project" value="TreeGrafter"/>
</dbReference>
<proteinExistence type="predicted"/>